<sequence length="276" mass="29325">MALIKGGFLRIFQTFLYLLAFLCSAVILGIFSYLLATIADRNAPIMTWVKAVEGISGAAVLYTIAAVVLTCCLGGVKVFAFLGILLDIAFVGGMIAIAVLTRHATRSCTGVVTTPLGTFPALSTSDGFGGEITYQVSQRTACRLQKACFAVAVIGAFLFLVTAGMQLVLIKHHQKEKRYGPSPKNNYTSGFGKKKFWQRKPKNTTRDAEMAGGAGGLAVPAHHDNRASYETGTTVGHNAALHDKTTEPATSHSGYYTQPQGTGVNPYGTTGTATNY</sequence>
<reference evidence="3" key="1">
    <citation type="submission" date="2022-06" db="EMBL/GenBank/DDBJ databases">
        <title>Complete genome sequences of two strains of the flax pathogen Septoria linicola.</title>
        <authorList>
            <person name="Lapalu N."/>
            <person name="Simon A."/>
            <person name="Demenou B."/>
            <person name="Paumier D."/>
            <person name="Guillot M.-P."/>
            <person name="Gout L."/>
            <person name="Valade R."/>
        </authorList>
    </citation>
    <scope>NUCLEOTIDE SEQUENCE</scope>
    <source>
        <strain evidence="3">SE15195</strain>
    </source>
</reference>
<evidence type="ECO:0000313" key="4">
    <source>
        <dbReference type="Proteomes" id="UP001056384"/>
    </source>
</evidence>
<feature type="transmembrane region" description="Helical" evidence="2">
    <location>
        <begin position="82"/>
        <end position="100"/>
    </location>
</feature>
<feature type="region of interest" description="Disordered" evidence="1">
    <location>
        <begin position="245"/>
        <end position="276"/>
    </location>
</feature>
<keyword evidence="2" id="KW-0472">Membrane</keyword>
<accession>A0A9Q9EDD2</accession>
<evidence type="ECO:0008006" key="5">
    <source>
        <dbReference type="Google" id="ProtNLM"/>
    </source>
</evidence>
<feature type="compositionally biased region" description="Polar residues" evidence="1">
    <location>
        <begin position="247"/>
        <end position="276"/>
    </location>
</feature>
<proteinExistence type="predicted"/>
<protein>
    <recommendedName>
        <fullName evidence="5">MARVEL domain-containing protein</fullName>
    </recommendedName>
</protein>
<dbReference type="Proteomes" id="UP001056384">
    <property type="component" value="Chromosome 1"/>
</dbReference>
<feature type="transmembrane region" description="Helical" evidence="2">
    <location>
        <begin position="57"/>
        <end position="76"/>
    </location>
</feature>
<evidence type="ECO:0000313" key="3">
    <source>
        <dbReference type="EMBL" id="USW47656.1"/>
    </source>
</evidence>
<keyword evidence="2" id="KW-1133">Transmembrane helix</keyword>
<gene>
    <name evidence="3" type="ORF">Slin15195_G009750</name>
</gene>
<feature type="transmembrane region" description="Helical" evidence="2">
    <location>
        <begin position="15"/>
        <end position="36"/>
    </location>
</feature>
<dbReference type="AlphaFoldDB" id="A0A9Q9EDD2"/>
<feature type="transmembrane region" description="Helical" evidence="2">
    <location>
        <begin position="147"/>
        <end position="169"/>
    </location>
</feature>
<evidence type="ECO:0000256" key="2">
    <source>
        <dbReference type="SAM" id="Phobius"/>
    </source>
</evidence>
<evidence type="ECO:0000256" key="1">
    <source>
        <dbReference type="SAM" id="MobiDB-lite"/>
    </source>
</evidence>
<name>A0A9Q9EDD2_9PEZI</name>
<keyword evidence="4" id="KW-1185">Reference proteome</keyword>
<organism evidence="3 4">
    <name type="scientific">Septoria linicola</name>
    <dbReference type="NCBI Taxonomy" id="215465"/>
    <lineage>
        <taxon>Eukaryota</taxon>
        <taxon>Fungi</taxon>
        <taxon>Dikarya</taxon>
        <taxon>Ascomycota</taxon>
        <taxon>Pezizomycotina</taxon>
        <taxon>Dothideomycetes</taxon>
        <taxon>Dothideomycetidae</taxon>
        <taxon>Mycosphaerellales</taxon>
        <taxon>Mycosphaerellaceae</taxon>
        <taxon>Septoria</taxon>
    </lineage>
</organism>
<dbReference type="EMBL" id="CP099418">
    <property type="protein sequence ID" value="USW47656.1"/>
    <property type="molecule type" value="Genomic_DNA"/>
</dbReference>
<keyword evidence="2" id="KW-0812">Transmembrane</keyword>